<dbReference type="Proteomes" id="UP000692954">
    <property type="component" value="Unassembled WGS sequence"/>
</dbReference>
<dbReference type="AlphaFoldDB" id="A0A8S1PR31"/>
<evidence type="ECO:0000313" key="2">
    <source>
        <dbReference type="Proteomes" id="UP000692954"/>
    </source>
</evidence>
<sequence>MAIIAQSAIFFTYQLNQGLRDLFAKGNPNQSTINAPLTSSYIIESICCSNCLSIQILIILN</sequence>
<name>A0A8S1PR31_9CILI</name>
<proteinExistence type="predicted"/>
<reference evidence="1" key="1">
    <citation type="submission" date="2021-01" db="EMBL/GenBank/DDBJ databases">
        <authorList>
            <consortium name="Genoscope - CEA"/>
            <person name="William W."/>
        </authorList>
    </citation>
    <scope>NUCLEOTIDE SEQUENCE</scope>
</reference>
<organism evidence="1 2">
    <name type="scientific">Paramecium sonneborni</name>
    <dbReference type="NCBI Taxonomy" id="65129"/>
    <lineage>
        <taxon>Eukaryota</taxon>
        <taxon>Sar</taxon>
        <taxon>Alveolata</taxon>
        <taxon>Ciliophora</taxon>
        <taxon>Intramacronucleata</taxon>
        <taxon>Oligohymenophorea</taxon>
        <taxon>Peniculida</taxon>
        <taxon>Parameciidae</taxon>
        <taxon>Paramecium</taxon>
    </lineage>
</organism>
<comment type="caution">
    <text evidence="1">The sequence shown here is derived from an EMBL/GenBank/DDBJ whole genome shotgun (WGS) entry which is preliminary data.</text>
</comment>
<evidence type="ECO:0000313" key="1">
    <source>
        <dbReference type="EMBL" id="CAD8105777.1"/>
    </source>
</evidence>
<keyword evidence="2" id="KW-1185">Reference proteome</keyword>
<gene>
    <name evidence="1" type="ORF">PSON_ATCC_30995.1.T0850096</name>
</gene>
<dbReference type="EMBL" id="CAJJDN010000085">
    <property type="protein sequence ID" value="CAD8105777.1"/>
    <property type="molecule type" value="Genomic_DNA"/>
</dbReference>
<accession>A0A8S1PR31</accession>
<protein>
    <submittedName>
        <fullName evidence="1">Uncharacterized protein</fullName>
    </submittedName>
</protein>